<dbReference type="SMART" id="SM00666">
    <property type="entry name" value="PB1"/>
    <property type="match status" value="1"/>
</dbReference>
<dbReference type="EMBL" id="JAACJO010000011">
    <property type="protein sequence ID" value="KAF5352394.1"/>
    <property type="molecule type" value="Genomic_DNA"/>
</dbReference>
<feature type="region of interest" description="Disordered" evidence="1">
    <location>
        <begin position="230"/>
        <end position="300"/>
    </location>
</feature>
<feature type="compositionally biased region" description="Polar residues" evidence="1">
    <location>
        <begin position="246"/>
        <end position="259"/>
    </location>
</feature>
<reference evidence="3 4" key="1">
    <citation type="journal article" date="2020" name="ISME J.">
        <title>Uncovering the hidden diversity of litter-decomposition mechanisms in mushroom-forming fungi.</title>
        <authorList>
            <person name="Floudas D."/>
            <person name="Bentzer J."/>
            <person name="Ahren D."/>
            <person name="Johansson T."/>
            <person name="Persson P."/>
            <person name="Tunlid A."/>
        </authorList>
    </citation>
    <scope>NUCLEOTIDE SEQUENCE [LARGE SCALE GENOMIC DNA]</scope>
    <source>
        <strain evidence="3 4">CBS 146.42</strain>
    </source>
</reference>
<feature type="compositionally biased region" description="Polar residues" evidence="1">
    <location>
        <begin position="604"/>
        <end position="615"/>
    </location>
</feature>
<evidence type="ECO:0000259" key="2">
    <source>
        <dbReference type="PROSITE" id="PS51745"/>
    </source>
</evidence>
<feature type="region of interest" description="Disordered" evidence="1">
    <location>
        <begin position="397"/>
        <end position="451"/>
    </location>
</feature>
<feature type="compositionally biased region" description="Low complexity" evidence="1">
    <location>
        <begin position="289"/>
        <end position="300"/>
    </location>
</feature>
<feature type="region of interest" description="Disordered" evidence="1">
    <location>
        <begin position="173"/>
        <end position="207"/>
    </location>
</feature>
<evidence type="ECO:0000313" key="4">
    <source>
        <dbReference type="Proteomes" id="UP000559027"/>
    </source>
</evidence>
<dbReference type="InterPro" id="IPR000270">
    <property type="entry name" value="PB1_dom"/>
</dbReference>
<feature type="compositionally biased region" description="Polar residues" evidence="1">
    <location>
        <begin position="278"/>
        <end position="288"/>
    </location>
</feature>
<dbReference type="Pfam" id="PF00564">
    <property type="entry name" value="PB1"/>
    <property type="match status" value="1"/>
</dbReference>
<organism evidence="3 4">
    <name type="scientific">Leucocoprinus leucothites</name>
    <dbReference type="NCBI Taxonomy" id="201217"/>
    <lineage>
        <taxon>Eukaryota</taxon>
        <taxon>Fungi</taxon>
        <taxon>Dikarya</taxon>
        <taxon>Basidiomycota</taxon>
        <taxon>Agaricomycotina</taxon>
        <taxon>Agaricomycetes</taxon>
        <taxon>Agaricomycetidae</taxon>
        <taxon>Agaricales</taxon>
        <taxon>Agaricineae</taxon>
        <taxon>Agaricaceae</taxon>
        <taxon>Leucocoprinus</taxon>
    </lineage>
</organism>
<feature type="compositionally biased region" description="Low complexity" evidence="1">
    <location>
        <begin position="510"/>
        <end position="523"/>
    </location>
</feature>
<feature type="region of interest" description="Disordered" evidence="1">
    <location>
        <begin position="510"/>
        <end position="615"/>
    </location>
</feature>
<feature type="compositionally biased region" description="Basic and acidic residues" evidence="1">
    <location>
        <begin position="553"/>
        <end position="599"/>
    </location>
</feature>
<feature type="domain" description="PB1" evidence="2">
    <location>
        <begin position="2"/>
        <end position="83"/>
    </location>
</feature>
<sequence>MPTHFKLKFSDLTRKVSFAKQPTWQELSEKISTLYSIPRHQVGVTYIDAEDEEITLNTEEELQDYYSSSYRSGETIKFSVWDLASRKQGQIAPTNTGFRNTFGQFVDPEIPGIDEWQAVNNIPSLEEILGHTSITSDVRSAFVESVASEGSTVGKAANNTLGEGMETIAGDARSEISEPRVSGKEKGKERAYSLHSTSSTQSLLAADNGDKHPVHVYDVSSHSRSPLIRGFSFGDGEDAIPAESTPRVSTSSLEQGTTTVERKPDQTQEFEDPPLPSLESTDPRTAQTADDTQSAQSARASASLARDVAAFLNAISSVVSTHPELGESLRTIVRNTTNGTYWASHREVLSQAAAEIQRSTENLAEDGRRVVEEEAGRRIAEALSGVLHIFSQSQAGMANTQADGNTQSSDKAADSNAQQTDTANVPPSNDSNPPPDPSRSQSPPLQAFSPNFGVNFGRSFPFNYSHRPALRGGWRARASMPPNFPFGGGYPAWAMPPAHPVFGPGVLNATGPTTSSATGTAPPFNNDFRPASGPHSTTNPDQTLNPEASSGNESHERPSAQELKAKVEEAKRAYKAEKERYRRERDERKTEKDKEHITSKEGAANTSQNPDVTMSSGEDVHIASHARHGFPRFDIVNVTDPTPQRHNTHVGHFPRRYERPTEDLFTRAVNRISKRLAVMGFTEKAYPDLRQKIKNHLPSDGAIAKDSEDDIVTSLLEAMLSAPKSPVASGSGARDIPGGWH</sequence>
<feature type="compositionally biased region" description="Basic and acidic residues" evidence="1">
    <location>
        <begin position="173"/>
        <end position="192"/>
    </location>
</feature>
<dbReference type="Proteomes" id="UP000559027">
    <property type="component" value="Unassembled WGS sequence"/>
</dbReference>
<feature type="compositionally biased region" description="Polar residues" evidence="1">
    <location>
        <begin position="534"/>
        <end position="552"/>
    </location>
</feature>
<protein>
    <recommendedName>
        <fullName evidence="2">PB1 domain-containing protein</fullName>
    </recommendedName>
</protein>
<gene>
    <name evidence="3" type="ORF">D9756_005943</name>
</gene>
<evidence type="ECO:0000256" key="1">
    <source>
        <dbReference type="SAM" id="MobiDB-lite"/>
    </source>
</evidence>
<feature type="compositionally biased region" description="Polar residues" evidence="1">
    <location>
        <begin position="397"/>
        <end position="425"/>
    </location>
</feature>
<feature type="compositionally biased region" description="Low complexity" evidence="1">
    <location>
        <begin position="193"/>
        <end position="204"/>
    </location>
</feature>
<dbReference type="AlphaFoldDB" id="A0A8H5FXB8"/>
<comment type="caution">
    <text evidence="3">The sequence shown here is derived from an EMBL/GenBank/DDBJ whole genome shotgun (WGS) entry which is preliminary data.</text>
</comment>
<name>A0A8H5FXB8_9AGAR</name>
<dbReference type="InterPro" id="IPR053793">
    <property type="entry name" value="PB1-like"/>
</dbReference>
<evidence type="ECO:0000313" key="3">
    <source>
        <dbReference type="EMBL" id="KAF5352394.1"/>
    </source>
</evidence>
<proteinExistence type="predicted"/>
<dbReference type="OrthoDB" id="661148at2759"/>
<dbReference type="SUPFAM" id="SSF54277">
    <property type="entry name" value="CAD &amp; PB1 domains"/>
    <property type="match status" value="1"/>
</dbReference>
<dbReference type="Gene3D" id="3.10.20.90">
    <property type="entry name" value="Phosphatidylinositol 3-kinase Catalytic Subunit, Chain A, domain 1"/>
    <property type="match status" value="1"/>
</dbReference>
<dbReference type="PROSITE" id="PS51745">
    <property type="entry name" value="PB1"/>
    <property type="match status" value="1"/>
</dbReference>
<keyword evidence="4" id="KW-1185">Reference proteome</keyword>
<accession>A0A8H5FXB8</accession>